<organism evidence="1 2">
    <name type="scientific">Immersiella caudata</name>
    <dbReference type="NCBI Taxonomy" id="314043"/>
    <lineage>
        <taxon>Eukaryota</taxon>
        <taxon>Fungi</taxon>
        <taxon>Dikarya</taxon>
        <taxon>Ascomycota</taxon>
        <taxon>Pezizomycotina</taxon>
        <taxon>Sordariomycetes</taxon>
        <taxon>Sordariomycetidae</taxon>
        <taxon>Sordariales</taxon>
        <taxon>Lasiosphaeriaceae</taxon>
        <taxon>Immersiella</taxon>
    </lineage>
</organism>
<comment type="caution">
    <text evidence="1">The sequence shown here is derived from an EMBL/GenBank/DDBJ whole genome shotgun (WGS) entry which is preliminary data.</text>
</comment>
<sequence length="144" mass="15852">MGGSLGSRRRMARREAYIGVVPCLDEPLRDTEIWPSVSDPPTAGPEQVSSRLGVQDVPFRFRMFQNRPQRRTSAQRDFASCRLGGRGMIHHVATAGLESVSSENWLLEVEPVGGQLNGGLGSSLSMECLEKPKLPRLGYLSTRV</sequence>
<gene>
    <name evidence="1" type="ORF">B0T14DRAFT_225735</name>
</gene>
<reference evidence="1" key="1">
    <citation type="submission" date="2023-06" db="EMBL/GenBank/DDBJ databases">
        <title>Genome-scale phylogeny and comparative genomics of the fungal order Sordariales.</title>
        <authorList>
            <consortium name="Lawrence Berkeley National Laboratory"/>
            <person name="Hensen N."/>
            <person name="Bonometti L."/>
            <person name="Westerberg I."/>
            <person name="Brannstrom I.O."/>
            <person name="Guillou S."/>
            <person name="Cros-Aarteil S."/>
            <person name="Calhoun S."/>
            <person name="Haridas S."/>
            <person name="Kuo A."/>
            <person name="Mondo S."/>
            <person name="Pangilinan J."/>
            <person name="Riley R."/>
            <person name="Labutti K."/>
            <person name="Andreopoulos B."/>
            <person name="Lipzen A."/>
            <person name="Chen C."/>
            <person name="Yanf M."/>
            <person name="Daum C."/>
            <person name="Ng V."/>
            <person name="Clum A."/>
            <person name="Steindorff A."/>
            <person name="Ohm R."/>
            <person name="Martin F."/>
            <person name="Silar P."/>
            <person name="Natvig D."/>
            <person name="Lalanne C."/>
            <person name="Gautier V."/>
            <person name="Ament-Velasquez S.L."/>
            <person name="Kruys A."/>
            <person name="Hutchinson M.I."/>
            <person name="Powell A.J."/>
            <person name="Barry K."/>
            <person name="Miller A.N."/>
            <person name="Grigoriev I.V."/>
            <person name="Debuchy R."/>
            <person name="Gladieux P."/>
            <person name="Thoren M.H."/>
            <person name="Johannesson H."/>
        </authorList>
    </citation>
    <scope>NUCLEOTIDE SEQUENCE</scope>
    <source>
        <strain evidence="1">CBS 606.72</strain>
    </source>
</reference>
<keyword evidence="2" id="KW-1185">Reference proteome</keyword>
<evidence type="ECO:0000313" key="1">
    <source>
        <dbReference type="EMBL" id="KAK0620206.1"/>
    </source>
</evidence>
<dbReference type="AlphaFoldDB" id="A0AA39WRI2"/>
<proteinExistence type="predicted"/>
<name>A0AA39WRI2_9PEZI</name>
<dbReference type="Proteomes" id="UP001175000">
    <property type="component" value="Unassembled WGS sequence"/>
</dbReference>
<accession>A0AA39WRI2</accession>
<dbReference type="EMBL" id="JAULSU010000004">
    <property type="protein sequence ID" value="KAK0620206.1"/>
    <property type="molecule type" value="Genomic_DNA"/>
</dbReference>
<protein>
    <submittedName>
        <fullName evidence="1">Uncharacterized protein</fullName>
    </submittedName>
</protein>
<evidence type="ECO:0000313" key="2">
    <source>
        <dbReference type="Proteomes" id="UP001175000"/>
    </source>
</evidence>